<protein>
    <recommendedName>
        <fullName evidence="4">S-adenosylmethionine-dependent methyltransferase domain-containing protein</fullName>
    </recommendedName>
</protein>
<sequence length="282" mass="31787">MDILIAPQWTSYELLDTGDGRRLERFGDIVISRPDPQILWHQKLSPSQWQKADAVFGGSWRISAHVPDRWKLTWKVLSFWAKLTPFKHTGVFPEQISHWEWMQTVLQKQQQPMRVLNLFAYTGIASLVAASTGAMVTHVDASKPSITWAKENQIASGIPSDRIRWIAEDVMAFVAREVRRGNRYDAIVMDPPVYGHGPSGQAWDMMKDFPRLVGLCRQILSEKPIFVLVNAYAVSASALMLGNVLEEMMGEFGGTMEAGELALRETSAGRLLSTGIFARWRA</sequence>
<dbReference type="PANTHER" id="PTHR43042:SF2">
    <property type="entry name" value="SAM-DEPENDENT METHYLTRANSFERASE"/>
    <property type="match status" value="1"/>
</dbReference>
<evidence type="ECO:0000259" key="4">
    <source>
        <dbReference type="Pfam" id="PF10672"/>
    </source>
</evidence>
<dbReference type="Pfam" id="PF10672">
    <property type="entry name" value="Methyltrans_SAM"/>
    <property type="match status" value="1"/>
</dbReference>
<accession>A0A1F6AUM6</accession>
<dbReference type="GO" id="GO:0008168">
    <property type="term" value="F:methyltransferase activity"/>
    <property type="evidence" value="ECO:0007669"/>
    <property type="project" value="UniProtKB-KW"/>
</dbReference>
<dbReference type="GO" id="GO:0032259">
    <property type="term" value="P:methylation"/>
    <property type="evidence" value="ECO:0007669"/>
    <property type="project" value="UniProtKB-KW"/>
</dbReference>
<dbReference type="CDD" id="cd02440">
    <property type="entry name" value="AdoMet_MTases"/>
    <property type="match status" value="1"/>
</dbReference>
<comment type="caution">
    <text evidence="5">The sequence shown here is derived from an EMBL/GenBank/DDBJ whole genome shotgun (WGS) entry which is preliminary data.</text>
</comment>
<dbReference type="SUPFAM" id="SSF53335">
    <property type="entry name" value="S-adenosyl-L-methionine-dependent methyltransferases"/>
    <property type="match status" value="1"/>
</dbReference>
<keyword evidence="3" id="KW-0949">S-adenosyl-L-methionine</keyword>
<dbReference type="EMBL" id="MFJY01000009">
    <property type="protein sequence ID" value="OGG28404.1"/>
    <property type="molecule type" value="Genomic_DNA"/>
</dbReference>
<evidence type="ECO:0000256" key="2">
    <source>
        <dbReference type="ARBA" id="ARBA00022679"/>
    </source>
</evidence>
<organism evidence="5 6">
    <name type="scientific">Candidatus Gottesmanbacteria bacterium RIFCSPLOWO2_01_FULL_48_11</name>
    <dbReference type="NCBI Taxonomy" id="1798395"/>
    <lineage>
        <taxon>Bacteria</taxon>
        <taxon>Candidatus Gottesmaniibacteriota</taxon>
    </lineage>
</organism>
<dbReference type="InterPro" id="IPR029063">
    <property type="entry name" value="SAM-dependent_MTases_sf"/>
</dbReference>
<evidence type="ECO:0000313" key="5">
    <source>
        <dbReference type="EMBL" id="OGG28404.1"/>
    </source>
</evidence>
<dbReference type="InterPro" id="IPR019614">
    <property type="entry name" value="SAM-dep_methyl-trfase"/>
</dbReference>
<evidence type="ECO:0000256" key="3">
    <source>
        <dbReference type="ARBA" id="ARBA00022691"/>
    </source>
</evidence>
<dbReference type="Proteomes" id="UP000178305">
    <property type="component" value="Unassembled WGS sequence"/>
</dbReference>
<reference evidence="5 6" key="1">
    <citation type="journal article" date="2016" name="Nat. Commun.">
        <title>Thousands of microbial genomes shed light on interconnected biogeochemical processes in an aquifer system.</title>
        <authorList>
            <person name="Anantharaman K."/>
            <person name="Brown C.T."/>
            <person name="Hug L.A."/>
            <person name="Sharon I."/>
            <person name="Castelle C.J."/>
            <person name="Probst A.J."/>
            <person name="Thomas B.C."/>
            <person name="Singh A."/>
            <person name="Wilkins M.J."/>
            <person name="Karaoz U."/>
            <person name="Brodie E.L."/>
            <person name="Williams K.H."/>
            <person name="Hubbard S.S."/>
            <person name="Banfield J.F."/>
        </authorList>
    </citation>
    <scope>NUCLEOTIDE SEQUENCE [LARGE SCALE GENOMIC DNA]</scope>
</reference>
<proteinExistence type="predicted"/>
<keyword evidence="2" id="KW-0808">Transferase</keyword>
<gene>
    <name evidence="5" type="ORF">A3A64_03640</name>
</gene>
<dbReference type="Gene3D" id="3.40.50.150">
    <property type="entry name" value="Vaccinia Virus protein VP39"/>
    <property type="match status" value="1"/>
</dbReference>
<name>A0A1F6AUM6_9BACT</name>
<dbReference type="AlphaFoldDB" id="A0A1F6AUM6"/>
<dbReference type="PANTHER" id="PTHR43042">
    <property type="entry name" value="SAM-DEPENDENT METHYLTRANSFERASE"/>
    <property type="match status" value="1"/>
</dbReference>
<evidence type="ECO:0000256" key="1">
    <source>
        <dbReference type="ARBA" id="ARBA00022603"/>
    </source>
</evidence>
<dbReference type="Gene3D" id="2.60.40.1180">
    <property type="entry name" value="Golgi alpha-mannosidase II"/>
    <property type="match status" value="1"/>
</dbReference>
<feature type="domain" description="S-adenosylmethionine-dependent methyltransferase" evidence="4">
    <location>
        <begin position="65"/>
        <end position="209"/>
    </location>
</feature>
<evidence type="ECO:0000313" key="6">
    <source>
        <dbReference type="Proteomes" id="UP000178305"/>
    </source>
</evidence>
<keyword evidence="1" id="KW-0489">Methyltransferase</keyword>
<dbReference type="InterPro" id="IPR013780">
    <property type="entry name" value="Glyco_hydro_b"/>
</dbReference>